<dbReference type="GeneID" id="63819633"/>
<organism evidence="2 3">
    <name type="scientific">Laetiporus sulphureus 93-53</name>
    <dbReference type="NCBI Taxonomy" id="1314785"/>
    <lineage>
        <taxon>Eukaryota</taxon>
        <taxon>Fungi</taxon>
        <taxon>Dikarya</taxon>
        <taxon>Basidiomycota</taxon>
        <taxon>Agaricomycotina</taxon>
        <taxon>Agaricomycetes</taxon>
        <taxon>Polyporales</taxon>
        <taxon>Laetiporus</taxon>
    </lineage>
</organism>
<reference evidence="2 3" key="1">
    <citation type="journal article" date="2016" name="Mol. Biol. Evol.">
        <title>Comparative Genomics of Early-Diverging Mushroom-Forming Fungi Provides Insights into the Origins of Lignocellulose Decay Capabilities.</title>
        <authorList>
            <person name="Nagy L.G."/>
            <person name="Riley R."/>
            <person name="Tritt A."/>
            <person name="Adam C."/>
            <person name="Daum C."/>
            <person name="Floudas D."/>
            <person name="Sun H."/>
            <person name="Yadav J.S."/>
            <person name="Pangilinan J."/>
            <person name="Larsson K.H."/>
            <person name="Matsuura K."/>
            <person name="Barry K."/>
            <person name="Labutti K."/>
            <person name="Kuo R."/>
            <person name="Ohm R.A."/>
            <person name="Bhattacharya S.S."/>
            <person name="Shirouzu T."/>
            <person name="Yoshinaga Y."/>
            <person name="Martin F.M."/>
            <person name="Grigoriev I.V."/>
            <person name="Hibbett D.S."/>
        </authorList>
    </citation>
    <scope>NUCLEOTIDE SEQUENCE [LARGE SCALE GENOMIC DNA]</scope>
    <source>
        <strain evidence="2 3">93-53</strain>
    </source>
</reference>
<feature type="compositionally biased region" description="Polar residues" evidence="1">
    <location>
        <begin position="153"/>
        <end position="181"/>
    </location>
</feature>
<evidence type="ECO:0000313" key="2">
    <source>
        <dbReference type="EMBL" id="KZT12545.1"/>
    </source>
</evidence>
<keyword evidence="3" id="KW-1185">Reference proteome</keyword>
<accession>A0A165I3G2</accession>
<dbReference type="OrthoDB" id="4072855at2759"/>
<evidence type="ECO:0000256" key="1">
    <source>
        <dbReference type="SAM" id="MobiDB-lite"/>
    </source>
</evidence>
<dbReference type="InParanoid" id="A0A165I3G2"/>
<gene>
    <name evidence="2" type="ORF">LAESUDRAFT_4720</name>
</gene>
<dbReference type="AlphaFoldDB" id="A0A165I3G2"/>
<name>A0A165I3G2_9APHY</name>
<dbReference type="RefSeq" id="XP_040770055.1">
    <property type="nucleotide sequence ID" value="XM_040902602.1"/>
</dbReference>
<dbReference type="EMBL" id="KV427605">
    <property type="protein sequence ID" value="KZT12545.1"/>
    <property type="molecule type" value="Genomic_DNA"/>
</dbReference>
<feature type="region of interest" description="Disordered" evidence="1">
    <location>
        <begin position="153"/>
        <end position="204"/>
    </location>
</feature>
<proteinExistence type="predicted"/>
<dbReference type="Proteomes" id="UP000076871">
    <property type="component" value="Unassembled WGS sequence"/>
</dbReference>
<sequence length="235" mass="25882">MSDASCTPRRTQDRSVPAACTLSRATLRLLDACHVTKRPFTDEQLGPGQDLNFNESTGLDPDLRARLRSMASRVRKSATEGYATSAPVSPTVSPAKPRLPFTQSLPFRSAHDTLRDVYSLDYATNPNSSFAPSPSSTRKRKLVVLEEIEEGRSFSNTVDRSPGEDNTSESLVQSPNASTAQSRPTRPLRRTFRRDSTRSLPAGAFRFQGIEAGAEVFDPLLMQEEEDWSGASFPQ</sequence>
<protein>
    <submittedName>
        <fullName evidence="2">Uncharacterized protein</fullName>
    </submittedName>
</protein>
<evidence type="ECO:0000313" key="3">
    <source>
        <dbReference type="Proteomes" id="UP000076871"/>
    </source>
</evidence>